<dbReference type="PANTHER" id="PTHR43877">
    <property type="entry name" value="AMINOALKYLPHOSPHONATE N-ACETYLTRANSFERASE-RELATED-RELATED"/>
    <property type="match status" value="1"/>
</dbReference>
<dbReference type="InterPro" id="IPR050832">
    <property type="entry name" value="Bact_Acetyltransf"/>
</dbReference>
<organism evidence="4 5">
    <name type="scientific">Streptomyces fildesensis</name>
    <dbReference type="NCBI Taxonomy" id="375757"/>
    <lineage>
        <taxon>Bacteria</taxon>
        <taxon>Bacillati</taxon>
        <taxon>Actinomycetota</taxon>
        <taxon>Actinomycetes</taxon>
        <taxon>Kitasatosporales</taxon>
        <taxon>Streptomycetaceae</taxon>
        <taxon>Streptomyces</taxon>
    </lineage>
</organism>
<dbReference type="GO" id="GO:0016746">
    <property type="term" value="F:acyltransferase activity"/>
    <property type="evidence" value="ECO:0007669"/>
    <property type="project" value="UniProtKB-KW"/>
</dbReference>
<keyword evidence="2 4" id="KW-0012">Acyltransferase</keyword>
<dbReference type="Proteomes" id="UP001614394">
    <property type="component" value="Unassembled WGS sequence"/>
</dbReference>
<proteinExistence type="predicted"/>
<protein>
    <submittedName>
        <fullName evidence="4">GNAT family N-acetyltransferase</fullName>
        <ecNumber evidence="4">2.3.-.-</ecNumber>
    </submittedName>
</protein>
<dbReference type="InterPro" id="IPR000182">
    <property type="entry name" value="GNAT_dom"/>
</dbReference>
<sequence>MDISERTAQPTFRTATPADVPAVVTLVESAYRGDSSRVGWTTEADILEGQRTDPEGVVEVIEKADSRLVLVERAGELIACCHIERRGDNAYFGMFAVRPTAQAGGLGKTVLAEAERYAATEWDAAQMHMTVITARADLIAWYERRGYTRTGETHPFPYGDERFGVPQRDDLEFELLVKDLKDLKDL</sequence>
<dbReference type="EC" id="2.3.-.-" evidence="4"/>
<evidence type="ECO:0000256" key="2">
    <source>
        <dbReference type="ARBA" id="ARBA00023315"/>
    </source>
</evidence>
<dbReference type="PROSITE" id="PS51186">
    <property type="entry name" value="GNAT"/>
    <property type="match status" value="1"/>
</dbReference>
<evidence type="ECO:0000313" key="5">
    <source>
        <dbReference type="Proteomes" id="UP001614394"/>
    </source>
</evidence>
<dbReference type="EMBL" id="JBITYG010000003">
    <property type="protein sequence ID" value="MFI9101204.1"/>
    <property type="molecule type" value="Genomic_DNA"/>
</dbReference>
<evidence type="ECO:0000256" key="1">
    <source>
        <dbReference type="ARBA" id="ARBA00022679"/>
    </source>
</evidence>
<dbReference type="RefSeq" id="WP_399647426.1">
    <property type="nucleotide sequence ID" value="NZ_JBITYG010000003.1"/>
</dbReference>
<evidence type="ECO:0000313" key="4">
    <source>
        <dbReference type="EMBL" id="MFI9101204.1"/>
    </source>
</evidence>
<accession>A0ABW8C464</accession>
<gene>
    <name evidence="4" type="ORF">ACIGXA_11830</name>
</gene>
<evidence type="ECO:0000259" key="3">
    <source>
        <dbReference type="PROSITE" id="PS51186"/>
    </source>
</evidence>
<dbReference type="Gene3D" id="3.40.630.30">
    <property type="match status" value="1"/>
</dbReference>
<dbReference type="Pfam" id="PF00583">
    <property type="entry name" value="Acetyltransf_1"/>
    <property type="match status" value="1"/>
</dbReference>
<dbReference type="InterPro" id="IPR016181">
    <property type="entry name" value="Acyl_CoA_acyltransferase"/>
</dbReference>
<dbReference type="PANTHER" id="PTHR43877:SF2">
    <property type="entry name" value="AMINOALKYLPHOSPHONATE N-ACETYLTRANSFERASE-RELATED"/>
    <property type="match status" value="1"/>
</dbReference>
<dbReference type="SUPFAM" id="SSF55729">
    <property type="entry name" value="Acyl-CoA N-acyltransferases (Nat)"/>
    <property type="match status" value="1"/>
</dbReference>
<comment type="caution">
    <text evidence="4">The sequence shown here is derived from an EMBL/GenBank/DDBJ whole genome shotgun (WGS) entry which is preliminary data.</text>
</comment>
<reference evidence="4 5" key="1">
    <citation type="submission" date="2024-10" db="EMBL/GenBank/DDBJ databases">
        <title>The Natural Products Discovery Center: Release of the First 8490 Sequenced Strains for Exploring Actinobacteria Biosynthetic Diversity.</title>
        <authorList>
            <person name="Kalkreuter E."/>
            <person name="Kautsar S.A."/>
            <person name="Yang D."/>
            <person name="Bader C.D."/>
            <person name="Teijaro C.N."/>
            <person name="Fluegel L."/>
            <person name="Davis C.M."/>
            <person name="Simpson J.R."/>
            <person name="Lauterbach L."/>
            <person name="Steele A.D."/>
            <person name="Gui C."/>
            <person name="Meng S."/>
            <person name="Li G."/>
            <person name="Viehrig K."/>
            <person name="Ye F."/>
            <person name="Su P."/>
            <person name="Kiefer A.F."/>
            <person name="Nichols A."/>
            <person name="Cepeda A.J."/>
            <person name="Yan W."/>
            <person name="Fan B."/>
            <person name="Jiang Y."/>
            <person name="Adhikari A."/>
            <person name="Zheng C.-J."/>
            <person name="Schuster L."/>
            <person name="Cowan T.M."/>
            <person name="Smanski M.J."/>
            <person name="Chevrette M.G."/>
            <person name="De Carvalho L.P.S."/>
            <person name="Shen B."/>
        </authorList>
    </citation>
    <scope>NUCLEOTIDE SEQUENCE [LARGE SCALE GENOMIC DNA]</scope>
    <source>
        <strain evidence="4 5">NPDC053399</strain>
    </source>
</reference>
<name>A0ABW8C464_9ACTN</name>
<keyword evidence="5" id="KW-1185">Reference proteome</keyword>
<feature type="domain" description="N-acetyltransferase" evidence="3">
    <location>
        <begin position="10"/>
        <end position="172"/>
    </location>
</feature>
<keyword evidence="1 4" id="KW-0808">Transferase</keyword>
<dbReference type="CDD" id="cd04301">
    <property type="entry name" value="NAT_SF"/>
    <property type="match status" value="1"/>
</dbReference>